<keyword evidence="2" id="KW-1185">Reference proteome</keyword>
<evidence type="ECO:0000313" key="1">
    <source>
        <dbReference type="EMBL" id="KAK9321456.1"/>
    </source>
</evidence>
<proteinExistence type="predicted"/>
<comment type="caution">
    <text evidence="1">The sequence shown here is derived from an EMBL/GenBank/DDBJ whole genome shotgun (WGS) entry which is preliminary data.</text>
</comment>
<reference evidence="2" key="1">
    <citation type="journal article" date="2024" name="Front. Bioeng. Biotechnol.">
        <title>Genome-scale model development and genomic sequencing of the oleaginous clade Lipomyces.</title>
        <authorList>
            <person name="Czajka J.J."/>
            <person name="Han Y."/>
            <person name="Kim J."/>
            <person name="Mondo S.J."/>
            <person name="Hofstad B.A."/>
            <person name="Robles A."/>
            <person name="Haridas S."/>
            <person name="Riley R."/>
            <person name="LaButti K."/>
            <person name="Pangilinan J."/>
            <person name="Andreopoulos W."/>
            <person name="Lipzen A."/>
            <person name="Yan J."/>
            <person name="Wang M."/>
            <person name="Ng V."/>
            <person name="Grigoriev I.V."/>
            <person name="Spatafora J.W."/>
            <person name="Magnuson J.K."/>
            <person name="Baker S.E."/>
            <person name="Pomraning K.R."/>
        </authorList>
    </citation>
    <scope>NUCLEOTIDE SEQUENCE [LARGE SCALE GENOMIC DNA]</scope>
    <source>
        <strain evidence="2">CBS 10300</strain>
    </source>
</reference>
<protein>
    <submittedName>
        <fullName evidence="1">Uncharacterized protein</fullName>
    </submittedName>
</protein>
<organism evidence="1 2">
    <name type="scientific">Lipomyces orientalis</name>
    <dbReference type="NCBI Taxonomy" id="1233043"/>
    <lineage>
        <taxon>Eukaryota</taxon>
        <taxon>Fungi</taxon>
        <taxon>Dikarya</taxon>
        <taxon>Ascomycota</taxon>
        <taxon>Saccharomycotina</taxon>
        <taxon>Lipomycetes</taxon>
        <taxon>Lipomycetales</taxon>
        <taxon>Lipomycetaceae</taxon>
        <taxon>Lipomyces</taxon>
    </lineage>
</organism>
<accession>A0ACC3TL22</accession>
<sequence>MSQSWDMPMPSVAVSNSWDTPEPFVQDNSWDVPFQTTQPNSWDTPAPTKNTWDATSARAMPPSMSGSNAHSGSSSLPAQSIDNHQPAHSRAQGAPDKHVGAPPPFAASHSAKGAGVSGGSWNARASVAPDSWPPSVIQSNSQDISAPSAQLEPNERVQTLPATGTSASQTSTPPTSWSDSRTTISPVVQTAEASPAQAQSQQSDKSWDTTSAATADMSWDIPAPAAATTSWGEPTSIPVDDSWDQTAKQVNNSWGASDASAVQLQPISWGQSDRAPERTFSRNSHGSSGHTSQPSPWGTVPKQGYLDDSASSTTSKTVTGLGASRWAPTNRPQRRQFEERRRRYEDDGGSGRGYGSGDKSDNYGQSSGRRGSNWTGQDPGTTDAGGDMGSWSAANASGDNYSHRPGSAATTTNDWDTAPTHAPTKAWGMALAESTDDWSAPTPAAAVNQESLDKQQDFQSITLPNVEQAKVISKPFWDVPAPAVNDTWETTSLVVKDLGAPAETIDNSRSAATAPVKEQTYTSVLSAPAYPGSKPTPTRGTSWAAAPEFVPQLSGSIESSPPDSAPQSKSSGRDATVPMPDHDLTTLAPTTASNGWKPSSQAISPTSWNSEPGNVQAPRQQNPEPAQLKPTISVSENSSQPSQSSWDTPTTALASSSDAAPERSAQNTAWNAAKPAGTLPPSSSSWSKSQSEGNAQISRDWPRELSSRGGGLAGSKYSNEGRPYSGGRRGGIHSGRVGGGYERHGRYRDDNGNYAGGYGSRGRYERDTENYQENERPPFASQNGSNNRSLTLSRSDDGDRLDNSDPPSLGYGSAGRSRDADPAEVSEQLSADTPASVAAVSRDTAPVTAAENRDASANAGKTPESAPAVRTAPSASSVPNSWDAPITNQSNDSWNFQQPSNSW</sequence>
<evidence type="ECO:0000313" key="2">
    <source>
        <dbReference type="Proteomes" id="UP001489719"/>
    </source>
</evidence>
<dbReference type="Proteomes" id="UP001489719">
    <property type="component" value="Unassembled WGS sequence"/>
</dbReference>
<dbReference type="EMBL" id="MU970098">
    <property type="protein sequence ID" value="KAK9321456.1"/>
    <property type="molecule type" value="Genomic_DNA"/>
</dbReference>
<gene>
    <name evidence="1" type="ORF">V1517DRAFT_326418</name>
</gene>
<name>A0ACC3TL22_9ASCO</name>